<feature type="compositionally biased region" description="Polar residues" evidence="1">
    <location>
        <begin position="103"/>
        <end position="122"/>
    </location>
</feature>
<evidence type="ECO:0000313" key="2">
    <source>
        <dbReference type="EMBL" id="KAF7420495.1"/>
    </source>
</evidence>
<feature type="compositionally biased region" description="Polar residues" evidence="1">
    <location>
        <begin position="394"/>
        <end position="413"/>
    </location>
</feature>
<gene>
    <name evidence="2" type="ORF">H0235_010792</name>
</gene>
<feature type="region of interest" description="Disordered" evidence="1">
    <location>
        <begin position="75"/>
        <end position="127"/>
    </location>
</feature>
<keyword evidence="3" id="KW-1185">Reference proteome</keyword>
<feature type="compositionally biased region" description="Low complexity" evidence="1">
    <location>
        <begin position="242"/>
        <end position="273"/>
    </location>
</feature>
<feature type="compositionally biased region" description="Basic and acidic residues" evidence="1">
    <location>
        <begin position="360"/>
        <end position="369"/>
    </location>
</feature>
<feature type="region of interest" description="Disordered" evidence="1">
    <location>
        <begin position="230"/>
        <end position="277"/>
    </location>
</feature>
<feature type="region of interest" description="Disordered" evidence="1">
    <location>
        <begin position="504"/>
        <end position="566"/>
    </location>
</feature>
<feature type="region of interest" description="Disordered" evidence="1">
    <location>
        <begin position="290"/>
        <end position="421"/>
    </location>
</feature>
<feature type="compositionally biased region" description="Polar residues" evidence="1">
    <location>
        <begin position="553"/>
        <end position="562"/>
    </location>
</feature>
<feature type="compositionally biased region" description="Polar residues" evidence="1">
    <location>
        <begin position="313"/>
        <end position="345"/>
    </location>
</feature>
<dbReference type="AlphaFoldDB" id="A0A834NXU0"/>
<evidence type="ECO:0000256" key="1">
    <source>
        <dbReference type="SAM" id="MobiDB-lite"/>
    </source>
</evidence>
<organism evidence="2 3">
    <name type="scientific">Vespula pensylvanica</name>
    <name type="common">Western yellow jacket</name>
    <name type="synonym">Wasp</name>
    <dbReference type="NCBI Taxonomy" id="30213"/>
    <lineage>
        <taxon>Eukaryota</taxon>
        <taxon>Metazoa</taxon>
        <taxon>Ecdysozoa</taxon>
        <taxon>Arthropoda</taxon>
        <taxon>Hexapoda</taxon>
        <taxon>Insecta</taxon>
        <taxon>Pterygota</taxon>
        <taxon>Neoptera</taxon>
        <taxon>Endopterygota</taxon>
        <taxon>Hymenoptera</taxon>
        <taxon>Apocrita</taxon>
        <taxon>Aculeata</taxon>
        <taxon>Vespoidea</taxon>
        <taxon>Vespidae</taxon>
        <taxon>Vespinae</taxon>
        <taxon>Vespula</taxon>
    </lineage>
</organism>
<feature type="region of interest" description="Disordered" evidence="1">
    <location>
        <begin position="161"/>
        <end position="188"/>
    </location>
</feature>
<dbReference type="EMBL" id="JACSDY010000009">
    <property type="protein sequence ID" value="KAF7420495.1"/>
    <property type="molecule type" value="Genomic_DNA"/>
</dbReference>
<feature type="compositionally biased region" description="Acidic residues" evidence="1">
    <location>
        <begin position="527"/>
        <end position="538"/>
    </location>
</feature>
<protein>
    <submittedName>
        <fullName evidence="2">Uncharacterized protein</fullName>
    </submittedName>
</protein>
<comment type="caution">
    <text evidence="2">The sequence shown here is derived from an EMBL/GenBank/DDBJ whole genome shotgun (WGS) entry which is preliminary data.</text>
</comment>
<dbReference type="Proteomes" id="UP000600918">
    <property type="component" value="Unassembled WGS sequence"/>
</dbReference>
<reference evidence="2" key="1">
    <citation type="journal article" date="2020" name="G3 (Bethesda)">
        <title>High-Quality Assemblies for Three Invasive Social Wasps from the &lt;i&gt;Vespula&lt;/i&gt; Genus.</title>
        <authorList>
            <person name="Harrop T.W.R."/>
            <person name="Guhlin J."/>
            <person name="McLaughlin G.M."/>
            <person name="Permina E."/>
            <person name="Stockwell P."/>
            <person name="Gilligan J."/>
            <person name="Le Lec M.F."/>
            <person name="Gruber M.A.M."/>
            <person name="Quinn O."/>
            <person name="Lovegrove M."/>
            <person name="Duncan E.J."/>
            <person name="Remnant E.J."/>
            <person name="Van Eeckhoven J."/>
            <person name="Graham B."/>
            <person name="Knapp R.A."/>
            <person name="Langford K.W."/>
            <person name="Kronenberg Z."/>
            <person name="Press M.O."/>
            <person name="Eacker S.M."/>
            <person name="Wilson-Rankin E.E."/>
            <person name="Purcell J."/>
            <person name="Lester P.J."/>
            <person name="Dearden P.K."/>
        </authorList>
    </citation>
    <scope>NUCLEOTIDE SEQUENCE</scope>
    <source>
        <strain evidence="2">Volc-1</strain>
    </source>
</reference>
<accession>A0A834NXU0</accession>
<feature type="compositionally biased region" description="Acidic residues" evidence="1">
    <location>
        <begin position="348"/>
        <end position="359"/>
    </location>
</feature>
<sequence length="633" mass="69874">MLSKIVDRILFKDGVVNRGKNDTKNLDVIRLDTSEVLLQAALVWEEVRAAPAKRNDILAGTEFLSVFINGAMAPAPQRRRGFRRGDSVSSESQHEASIYRISRNPSGRTGSVARTSQNSSGGRNPDEIVRFYPISREKTFDNGQQNLASLIDDLSMATSFSPKVNNDNNQSSRSNGTVVSNVSNQRGASRQKVIGVSVTSTVEATPYKVRVEHYDSSDAGVVVTRPPTFISTSKKNSERSTSRTTSRSVTERSTSPTSTTTSSTTTTTTVMTPLPARLVTEELTNIVSESNRSEFSVDEGLPRTSWRHRGSITPRTTSKHTSVYGSSDKQRSESSTILGNDNPSGTEVTEENYELSEENSEPHEIHEEPMEIDSEQLQPQGRKAGRHYEGSHFNRANSKYGQSTKGFKSSRQYSEPAKVYSEPAKVYGEPEKVYGEPAKVYGEPSKVYSEPAKVYSEPAKVYGEPAKIYGEPEKVYGEPSKIYSEPSKIYSEPAKIYSQPSKIYGEPSKVYDSEGQPLIKNDHESGGEPDEENYEVDESVSVGTNGKAYGPQLTITEAPNSSDVEDGHKVGYVEEGRNYHKYRVEERTPDGFIVGEYGVVSHDDGSLRGVRYTADGTIDPRLIYDALMKFLAL</sequence>
<name>A0A834NXU0_VESPE</name>
<evidence type="ECO:0000313" key="3">
    <source>
        <dbReference type="Proteomes" id="UP000600918"/>
    </source>
</evidence>
<proteinExistence type="predicted"/>
<dbReference type="Gene3D" id="6.10.250.1010">
    <property type="match status" value="2"/>
</dbReference>